<protein>
    <submittedName>
        <fullName evidence="6">LysR family transcriptional regulator</fullName>
    </submittedName>
</protein>
<keyword evidence="3" id="KW-0238">DNA-binding</keyword>
<dbReference type="Proteomes" id="UP001155546">
    <property type="component" value="Unassembled WGS sequence"/>
</dbReference>
<comment type="similarity">
    <text evidence="1">Belongs to the LysR transcriptional regulatory family.</text>
</comment>
<gene>
    <name evidence="6" type="ORF">NE535_14905</name>
</gene>
<keyword evidence="4" id="KW-0804">Transcription</keyword>
<organism evidence="6 7">
    <name type="scientific">Shewanella holmiensis</name>
    <dbReference type="NCBI Taxonomy" id="2952222"/>
    <lineage>
        <taxon>Bacteria</taxon>
        <taxon>Pseudomonadati</taxon>
        <taxon>Pseudomonadota</taxon>
        <taxon>Gammaproteobacteria</taxon>
        <taxon>Alteromonadales</taxon>
        <taxon>Shewanellaceae</taxon>
        <taxon>Shewanella</taxon>
    </lineage>
</organism>
<keyword evidence="7" id="KW-1185">Reference proteome</keyword>
<evidence type="ECO:0000313" key="7">
    <source>
        <dbReference type="Proteomes" id="UP001155546"/>
    </source>
</evidence>
<dbReference type="PROSITE" id="PS50931">
    <property type="entry name" value="HTH_LYSR"/>
    <property type="match status" value="1"/>
</dbReference>
<reference evidence="6" key="1">
    <citation type="journal article" date="2023" name="Int. J. Syst. Evol. Microbiol.">
        <title>&lt;i&gt;Shewanella septentrionalis&lt;/i&gt; sp. nov. and &lt;i&gt;Shewanella holmiensis&lt;/i&gt; sp. nov., isolated from Baltic Sea water and sediments.</title>
        <authorList>
            <person name="Martin-Rodriguez A.J."/>
            <person name="Thorell K."/>
            <person name="Joffre E."/>
            <person name="Jensie-Markopoulos S."/>
            <person name="Moore E.R.B."/>
            <person name="Sjoling A."/>
        </authorList>
    </citation>
    <scope>NUCLEOTIDE SEQUENCE</scope>
    <source>
        <strain evidence="6">SP1S2-7</strain>
    </source>
</reference>
<dbReference type="PANTHER" id="PTHR30118:SF11">
    <property type="entry name" value="HTH-TYPE TRANSCRIPTIONAL REGULATOR YIDZ"/>
    <property type="match status" value="1"/>
</dbReference>
<dbReference type="AlphaFoldDB" id="A0A9X3AQX5"/>
<dbReference type="SUPFAM" id="SSF46785">
    <property type="entry name" value="Winged helix' DNA-binding domain"/>
    <property type="match status" value="1"/>
</dbReference>
<dbReference type="PANTHER" id="PTHR30118">
    <property type="entry name" value="HTH-TYPE TRANSCRIPTIONAL REGULATOR LEUO-RELATED"/>
    <property type="match status" value="1"/>
</dbReference>
<evidence type="ECO:0000256" key="1">
    <source>
        <dbReference type="ARBA" id="ARBA00009437"/>
    </source>
</evidence>
<keyword evidence="2" id="KW-0805">Transcription regulation</keyword>
<evidence type="ECO:0000313" key="6">
    <source>
        <dbReference type="EMBL" id="MCT7943066.1"/>
    </source>
</evidence>
<dbReference type="InterPro" id="IPR036388">
    <property type="entry name" value="WH-like_DNA-bd_sf"/>
</dbReference>
<dbReference type="GO" id="GO:0003677">
    <property type="term" value="F:DNA binding"/>
    <property type="evidence" value="ECO:0007669"/>
    <property type="project" value="UniProtKB-KW"/>
</dbReference>
<proteinExistence type="inferred from homology"/>
<dbReference type="Pfam" id="PF00126">
    <property type="entry name" value="HTH_1"/>
    <property type="match status" value="1"/>
</dbReference>
<evidence type="ECO:0000256" key="2">
    <source>
        <dbReference type="ARBA" id="ARBA00023015"/>
    </source>
</evidence>
<name>A0A9X3AQX5_9GAMM</name>
<dbReference type="Gene3D" id="3.40.190.10">
    <property type="entry name" value="Periplasmic binding protein-like II"/>
    <property type="match status" value="2"/>
</dbReference>
<dbReference type="SUPFAM" id="SSF53850">
    <property type="entry name" value="Periplasmic binding protein-like II"/>
    <property type="match status" value="1"/>
</dbReference>
<evidence type="ECO:0000256" key="4">
    <source>
        <dbReference type="ARBA" id="ARBA00023163"/>
    </source>
</evidence>
<dbReference type="InterPro" id="IPR036390">
    <property type="entry name" value="WH_DNA-bd_sf"/>
</dbReference>
<dbReference type="GO" id="GO:0003700">
    <property type="term" value="F:DNA-binding transcription factor activity"/>
    <property type="evidence" value="ECO:0007669"/>
    <property type="project" value="InterPro"/>
</dbReference>
<dbReference type="Gene3D" id="1.10.10.10">
    <property type="entry name" value="Winged helix-like DNA-binding domain superfamily/Winged helix DNA-binding domain"/>
    <property type="match status" value="1"/>
</dbReference>
<dbReference type="InterPro" id="IPR000847">
    <property type="entry name" value="LysR_HTH_N"/>
</dbReference>
<evidence type="ECO:0000259" key="5">
    <source>
        <dbReference type="PROSITE" id="PS50931"/>
    </source>
</evidence>
<dbReference type="EMBL" id="JAMTCD010000022">
    <property type="protein sequence ID" value="MCT7943066.1"/>
    <property type="molecule type" value="Genomic_DNA"/>
</dbReference>
<sequence length="317" mass="35393">MPKDKLLDISLETIEIFCQIYLKKNAIEVANHLDLSQPKVSRSLGALRSVFDDPLFLRRENQFQATDIAHNLYPIFNNMIQCRQTLDDMMRGSAGIIANAVEVATVPQLQVNLIQSVKQAVVELTAADIMISTTQWGAGTAQQLLNDEIDAAICFERAPSHSILSKSIIQHRGGYLVARKHHPIWDNPCIDKMINYPLIKLITMPFPANKSPLGNYAKRLGKTLQCYATVPDLGTAASNLLQSDAIIVVGVKEAVNFFNNVNGLHAQKIDSAQDQSILENFSHPTVYLWLKLDASGKVTTPFWLQRCLEDYIIQAHQ</sequence>
<feature type="domain" description="HTH lysR-type" evidence="5">
    <location>
        <begin position="9"/>
        <end position="66"/>
    </location>
</feature>
<dbReference type="InterPro" id="IPR050389">
    <property type="entry name" value="LysR-type_TF"/>
</dbReference>
<comment type="caution">
    <text evidence="6">The sequence shown here is derived from an EMBL/GenBank/DDBJ whole genome shotgun (WGS) entry which is preliminary data.</text>
</comment>
<accession>A0A9X3AQX5</accession>
<evidence type="ECO:0000256" key="3">
    <source>
        <dbReference type="ARBA" id="ARBA00023125"/>
    </source>
</evidence>
<dbReference type="RefSeq" id="WP_261299411.1">
    <property type="nucleotide sequence ID" value="NZ_JAMTCD010000022.1"/>
</dbReference>